<feature type="compositionally biased region" description="Polar residues" evidence="1">
    <location>
        <begin position="1"/>
        <end position="22"/>
    </location>
</feature>
<reference evidence="2 3" key="1">
    <citation type="submission" date="2017-04" db="EMBL/GenBank/DDBJ databases">
        <authorList>
            <person name="Afonso C.L."/>
            <person name="Miller P.J."/>
            <person name="Scott M.A."/>
            <person name="Spackman E."/>
            <person name="Goraichik I."/>
            <person name="Dimitrov K.M."/>
            <person name="Suarez D.L."/>
            <person name="Swayne D.E."/>
        </authorList>
    </citation>
    <scope>NUCLEOTIDE SEQUENCE [LARGE SCALE GENOMIC DNA]</scope>
    <source>
        <strain evidence="2 3">DSM 43828</strain>
    </source>
</reference>
<sequence>MALTGQQATPENPQSLSGVSSARRSDGDEPHFTLIPLAVFMLPMHLFLVPLDPIDPALAGYPAAAA</sequence>
<evidence type="ECO:0000313" key="2">
    <source>
        <dbReference type="EMBL" id="SMC73420.1"/>
    </source>
</evidence>
<protein>
    <submittedName>
        <fullName evidence="2">Uncharacterized protein</fullName>
    </submittedName>
</protein>
<proteinExistence type="predicted"/>
<organism evidence="2 3">
    <name type="scientific">Kibdelosporangium aridum</name>
    <dbReference type="NCBI Taxonomy" id="2030"/>
    <lineage>
        <taxon>Bacteria</taxon>
        <taxon>Bacillati</taxon>
        <taxon>Actinomycetota</taxon>
        <taxon>Actinomycetes</taxon>
        <taxon>Pseudonocardiales</taxon>
        <taxon>Pseudonocardiaceae</taxon>
        <taxon>Kibdelosporangium</taxon>
    </lineage>
</organism>
<dbReference type="AlphaFoldDB" id="A0A1W2BKV1"/>
<dbReference type="EMBL" id="FWXV01000001">
    <property type="protein sequence ID" value="SMC73420.1"/>
    <property type="molecule type" value="Genomic_DNA"/>
</dbReference>
<keyword evidence="3" id="KW-1185">Reference proteome</keyword>
<gene>
    <name evidence="2" type="ORF">SAMN05661093_01774</name>
</gene>
<name>A0A1W2BKV1_KIBAR</name>
<evidence type="ECO:0000313" key="3">
    <source>
        <dbReference type="Proteomes" id="UP000192674"/>
    </source>
</evidence>
<dbReference type="Proteomes" id="UP000192674">
    <property type="component" value="Unassembled WGS sequence"/>
</dbReference>
<feature type="region of interest" description="Disordered" evidence="1">
    <location>
        <begin position="1"/>
        <end position="27"/>
    </location>
</feature>
<accession>A0A1W2BKV1</accession>
<evidence type="ECO:0000256" key="1">
    <source>
        <dbReference type="SAM" id="MobiDB-lite"/>
    </source>
</evidence>